<dbReference type="CDD" id="cd00622">
    <property type="entry name" value="PLPDE_III_ODC"/>
    <property type="match status" value="1"/>
</dbReference>
<protein>
    <recommendedName>
        <fullName evidence="6">ornithine decarboxylase</fullName>
        <ecNumber evidence="6">4.1.1.17</ecNumber>
    </recommendedName>
</protein>
<dbReference type="InterPro" id="IPR002433">
    <property type="entry name" value="Orn_de-COase"/>
</dbReference>
<organism evidence="13 14">
    <name type="scientific">Bifiguratus adelaidae</name>
    <dbReference type="NCBI Taxonomy" id="1938954"/>
    <lineage>
        <taxon>Eukaryota</taxon>
        <taxon>Fungi</taxon>
        <taxon>Fungi incertae sedis</taxon>
        <taxon>Mucoromycota</taxon>
        <taxon>Mucoromycotina</taxon>
        <taxon>Endogonomycetes</taxon>
        <taxon>Endogonales</taxon>
        <taxon>Endogonales incertae sedis</taxon>
        <taxon>Bifiguratus</taxon>
    </lineage>
</organism>
<dbReference type="EC" id="4.1.1.17" evidence="6"/>
<evidence type="ECO:0000259" key="11">
    <source>
        <dbReference type="Pfam" id="PF00278"/>
    </source>
</evidence>
<dbReference type="Gene3D" id="2.40.37.10">
    <property type="entry name" value="Lyase, Ornithine Decarboxylase, Chain A, domain 1"/>
    <property type="match status" value="1"/>
</dbReference>
<dbReference type="PRINTS" id="PR01182">
    <property type="entry name" value="ORNDCRBXLASE"/>
</dbReference>
<sequence>MSPPVDTAVLGRVDTDITFGCGTHLKEQLTTTPVLDLPQSRLSVSQSLELQLRKNAVGEDGFGEGVYNNDAFYVADLGEVWRQHWRWKELLPRIEPFYAVKCNPDPKVVKLLADLGIGFDCASKNEIKQVLDLGVDPSRIIYANPCKQSSFVRYATNNDVRMMTFDNTEELHKIKKLFPEAHLVLRILTDDSKSLCQLGLKFGAPLDSCRHLLETAQALDLNVIGVSFHVGSGCYDEHAFEDAVLRARHVFDLGLELGFDFRFLDVGGGFPGADVQEGITFSKVAAILGPAVDRHFPDPAIRVIAEPGRYYAASAFTLATSIIARRTVLRDHSAVAKDQHDCQGSVGDNEVINDSSPSMDDHPAYMYYINDGMYGSFNCIMFDHQQPVPKILQKGGKYIYSPYNPPYTSHDNTQVFDTSIWGPTCDSIDCVVKKCEMDQLDVGDWLVWENMGAYTAAAGSAFNGFERVSVFYTFTA</sequence>
<dbReference type="PROSITE" id="PS00878">
    <property type="entry name" value="ODR_DC_2_1"/>
    <property type="match status" value="1"/>
</dbReference>
<comment type="cofactor">
    <cofactor evidence="1 9">
        <name>pyridoxal 5'-phosphate</name>
        <dbReference type="ChEBI" id="CHEBI:597326"/>
    </cofactor>
</comment>
<dbReference type="EMBL" id="MVBO01000045">
    <property type="protein sequence ID" value="OZJ04325.1"/>
    <property type="molecule type" value="Genomic_DNA"/>
</dbReference>
<dbReference type="GO" id="GO:0005737">
    <property type="term" value="C:cytoplasm"/>
    <property type="evidence" value="ECO:0007669"/>
    <property type="project" value="TreeGrafter"/>
</dbReference>
<dbReference type="PANTHER" id="PTHR11482:SF6">
    <property type="entry name" value="ORNITHINE DECARBOXYLASE 1-RELATED"/>
    <property type="match status" value="1"/>
</dbReference>
<evidence type="ECO:0000256" key="8">
    <source>
        <dbReference type="ARBA" id="ARBA00049127"/>
    </source>
</evidence>
<dbReference type="AlphaFoldDB" id="A0A261Y133"/>
<dbReference type="GO" id="GO:0033387">
    <property type="term" value="P:putrescine biosynthetic process from arginine, via ornithine"/>
    <property type="evidence" value="ECO:0007669"/>
    <property type="project" value="TreeGrafter"/>
</dbReference>
<keyword evidence="3 9" id="KW-0663">Pyridoxal phosphate</keyword>
<comment type="subunit">
    <text evidence="7">Homodimer. Only the dimer is catalytically active, as the active sites are constructed of residues from both monomers.</text>
</comment>
<dbReference type="InterPro" id="IPR000183">
    <property type="entry name" value="Orn/DAP/Arg_de-COase"/>
</dbReference>
<name>A0A261Y133_9FUNG</name>
<accession>A0A261Y133</accession>
<dbReference type="PANTHER" id="PTHR11482">
    <property type="entry name" value="ARGININE/DIAMINOPIMELATE/ORNITHINE DECARBOXYLASE"/>
    <property type="match status" value="1"/>
</dbReference>
<comment type="caution">
    <text evidence="13">The sequence shown here is derived from an EMBL/GenBank/DDBJ whole genome shotgun (WGS) entry which is preliminary data.</text>
</comment>
<evidence type="ECO:0000256" key="6">
    <source>
        <dbReference type="ARBA" id="ARBA00034138"/>
    </source>
</evidence>
<dbReference type="SUPFAM" id="SSF51419">
    <property type="entry name" value="PLP-binding barrel"/>
    <property type="match status" value="1"/>
</dbReference>
<feature type="domain" description="Orn/DAP/Arg decarboxylase 2 C-terminal" evidence="11">
    <location>
        <begin position="72"/>
        <end position="452"/>
    </location>
</feature>
<keyword evidence="14" id="KW-1185">Reference proteome</keyword>
<comment type="similarity">
    <text evidence="2 10">Belongs to the Orn/Lys/Arg decarboxylase class-II family.</text>
</comment>
<feature type="active site" description="Proton donor" evidence="9">
    <location>
        <position position="425"/>
    </location>
</feature>
<dbReference type="OrthoDB" id="5034579at2759"/>
<proteinExistence type="inferred from homology"/>
<feature type="domain" description="Orn/DAP/Arg decarboxylase 2 N-terminal" evidence="12">
    <location>
        <begin position="78"/>
        <end position="313"/>
    </location>
</feature>
<feature type="modified residue" description="N6-(pyridoxal phosphate)lysine" evidence="9">
    <location>
        <position position="101"/>
    </location>
</feature>
<dbReference type="PRINTS" id="PR01179">
    <property type="entry name" value="ODADCRBXLASE"/>
</dbReference>
<dbReference type="Proteomes" id="UP000242875">
    <property type="component" value="Unassembled WGS sequence"/>
</dbReference>
<dbReference type="InterPro" id="IPR029066">
    <property type="entry name" value="PLP-binding_barrel"/>
</dbReference>
<dbReference type="FunFam" id="3.20.20.10:FF:000005">
    <property type="entry name" value="Ornithine decarboxylase"/>
    <property type="match status" value="1"/>
</dbReference>
<evidence type="ECO:0000259" key="12">
    <source>
        <dbReference type="Pfam" id="PF02784"/>
    </source>
</evidence>
<dbReference type="InterPro" id="IPR009006">
    <property type="entry name" value="Ala_racemase/Decarboxylase_C"/>
</dbReference>
<evidence type="ECO:0000256" key="4">
    <source>
        <dbReference type="ARBA" id="ARBA00023239"/>
    </source>
</evidence>
<evidence type="ECO:0000256" key="5">
    <source>
        <dbReference type="ARBA" id="ARBA00034115"/>
    </source>
</evidence>
<reference evidence="13 14" key="1">
    <citation type="journal article" date="2017" name="Mycologia">
        <title>Bifiguratus adelaidae, gen. et sp. nov., a new member of Mucoromycotina in endophytic and soil-dwelling habitats.</title>
        <authorList>
            <person name="Torres-Cruz T.J."/>
            <person name="Billingsley Tobias T.L."/>
            <person name="Almatruk M."/>
            <person name="Hesse C."/>
            <person name="Kuske C.R."/>
            <person name="Desiro A."/>
            <person name="Benucci G.M."/>
            <person name="Bonito G."/>
            <person name="Stajich J.E."/>
            <person name="Dunlap C."/>
            <person name="Arnold A.E."/>
            <person name="Porras-Alfaro A."/>
        </authorList>
    </citation>
    <scope>NUCLEOTIDE SEQUENCE [LARGE SCALE GENOMIC DNA]</scope>
    <source>
        <strain evidence="13 14">AZ0501</strain>
    </source>
</reference>
<dbReference type="InterPro" id="IPR022644">
    <property type="entry name" value="De-COase2_N"/>
</dbReference>
<evidence type="ECO:0000256" key="9">
    <source>
        <dbReference type="PIRSR" id="PIRSR600183-50"/>
    </source>
</evidence>
<dbReference type="InterPro" id="IPR022643">
    <property type="entry name" value="De-COase2_C"/>
</dbReference>
<dbReference type="SUPFAM" id="SSF50621">
    <property type="entry name" value="Alanine racemase C-terminal domain-like"/>
    <property type="match status" value="1"/>
</dbReference>
<comment type="pathway">
    <text evidence="5">Amine and polyamine biosynthesis; putrescine biosynthesis via L-ornithine pathway; putrescine from L-ornithine: step 1/1.</text>
</comment>
<dbReference type="Pfam" id="PF00278">
    <property type="entry name" value="Orn_DAP_Arg_deC"/>
    <property type="match status" value="1"/>
</dbReference>
<evidence type="ECO:0000256" key="7">
    <source>
        <dbReference type="ARBA" id="ARBA00046672"/>
    </source>
</evidence>
<evidence type="ECO:0000256" key="2">
    <source>
        <dbReference type="ARBA" id="ARBA00008872"/>
    </source>
</evidence>
<dbReference type="Pfam" id="PF02784">
    <property type="entry name" value="Orn_Arg_deC_N"/>
    <property type="match status" value="1"/>
</dbReference>
<evidence type="ECO:0000256" key="1">
    <source>
        <dbReference type="ARBA" id="ARBA00001933"/>
    </source>
</evidence>
<gene>
    <name evidence="13" type="ORF">BZG36_03159</name>
</gene>
<evidence type="ECO:0000256" key="3">
    <source>
        <dbReference type="ARBA" id="ARBA00022898"/>
    </source>
</evidence>
<evidence type="ECO:0000256" key="10">
    <source>
        <dbReference type="RuleBase" id="RU003737"/>
    </source>
</evidence>
<dbReference type="InterPro" id="IPR022653">
    <property type="entry name" value="De-COase2_pyr-phos_BS"/>
</dbReference>
<keyword evidence="4" id="KW-0456">Lyase</keyword>
<dbReference type="GO" id="GO:0004586">
    <property type="term" value="F:ornithine decarboxylase activity"/>
    <property type="evidence" value="ECO:0007669"/>
    <property type="project" value="UniProtKB-EC"/>
</dbReference>
<comment type="catalytic activity">
    <reaction evidence="8">
        <text>L-ornithine + H(+) = putrescine + CO2</text>
        <dbReference type="Rhea" id="RHEA:22964"/>
        <dbReference type="ChEBI" id="CHEBI:15378"/>
        <dbReference type="ChEBI" id="CHEBI:16526"/>
        <dbReference type="ChEBI" id="CHEBI:46911"/>
        <dbReference type="ChEBI" id="CHEBI:326268"/>
        <dbReference type="EC" id="4.1.1.17"/>
    </reaction>
</comment>
<dbReference type="Gene3D" id="3.20.20.10">
    <property type="entry name" value="Alanine racemase"/>
    <property type="match status" value="1"/>
</dbReference>
<evidence type="ECO:0000313" key="14">
    <source>
        <dbReference type="Proteomes" id="UP000242875"/>
    </source>
</evidence>
<evidence type="ECO:0000313" key="13">
    <source>
        <dbReference type="EMBL" id="OZJ04325.1"/>
    </source>
</evidence>